<sequence>MIAQIRSAADLGDFIRRIRLQHGMTQGQLAAALGTTQRYVSELEAGRPKRADERYFEILARLGIALTAESTSPGDHA</sequence>
<dbReference type="CDD" id="cd00093">
    <property type="entry name" value="HTH_XRE"/>
    <property type="match status" value="1"/>
</dbReference>
<dbReference type="PROSITE" id="PS50943">
    <property type="entry name" value="HTH_CROC1"/>
    <property type="match status" value="1"/>
</dbReference>
<dbReference type="SUPFAM" id="SSF47413">
    <property type="entry name" value="lambda repressor-like DNA-binding domains"/>
    <property type="match status" value="1"/>
</dbReference>
<dbReference type="EMBL" id="SOEZ01000076">
    <property type="protein sequence ID" value="TFB46960.1"/>
    <property type="molecule type" value="Genomic_DNA"/>
</dbReference>
<organism evidence="2 3">
    <name type="scientific">Cryobacterium tagatosivorans</name>
    <dbReference type="NCBI Taxonomy" id="1259199"/>
    <lineage>
        <taxon>Bacteria</taxon>
        <taxon>Bacillati</taxon>
        <taxon>Actinomycetota</taxon>
        <taxon>Actinomycetes</taxon>
        <taxon>Micrococcales</taxon>
        <taxon>Microbacteriaceae</taxon>
        <taxon>Cryobacterium</taxon>
    </lineage>
</organism>
<dbReference type="SMART" id="SM00530">
    <property type="entry name" value="HTH_XRE"/>
    <property type="match status" value="1"/>
</dbReference>
<dbReference type="Proteomes" id="UP000297866">
    <property type="component" value="Unassembled WGS sequence"/>
</dbReference>
<dbReference type="OrthoDB" id="3255837at2"/>
<proteinExistence type="predicted"/>
<evidence type="ECO:0000259" key="1">
    <source>
        <dbReference type="PROSITE" id="PS50943"/>
    </source>
</evidence>
<dbReference type="InterPro" id="IPR010982">
    <property type="entry name" value="Lambda_DNA-bd_dom_sf"/>
</dbReference>
<dbReference type="RefSeq" id="WP_134492723.1">
    <property type="nucleotide sequence ID" value="NZ_SOEZ01000076.1"/>
</dbReference>
<dbReference type="AlphaFoldDB" id="A0A4R8UAB1"/>
<keyword evidence="3" id="KW-1185">Reference proteome</keyword>
<dbReference type="GO" id="GO:0003677">
    <property type="term" value="F:DNA binding"/>
    <property type="evidence" value="ECO:0007669"/>
    <property type="project" value="InterPro"/>
</dbReference>
<feature type="domain" description="HTH cro/C1-type" evidence="1">
    <location>
        <begin position="15"/>
        <end position="47"/>
    </location>
</feature>
<reference evidence="2 3" key="1">
    <citation type="submission" date="2019-03" db="EMBL/GenBank/DDBJ databases">
        <title>Genomics of glacier-inhabiting Cryobacterium strains.</title>
        <authorList>
            <person name="Liu Q."/>
            <person name="Xin Y.-H."/>
        </authorList>
    </citation>
    <scope>NUCLEOTIDE SEQUENCE [LARGE SCALE GENOMIC DNA]</scope>
    <source>
        <strain evidence="2 3">Sr47</strain>
    </source>
</reference>
<comment type="caution">
    <text evidence="2">The sequence shown here is derived from an EMBL/GenBank/DDBJ whole genome shotgun (WGS) entry which is preliminary data.</text>
</comment>
<protein>
    <submittedName>
        <fullName evidence="2">XRE family transcriptional regulator</fullName>
    </submittedName>
</protein>
<name>A0A4R8UAB1_9MICO</name>
<dbReference type="Pfam" id="PF01381">
    <property type="entry name" value="HTH_3"/>
    <property type="match status" value="1"/>
</dbReference>
<gene>
    <name evidence="2" type="ORF">E3O23_15920</name>
</gene>
<evidence type="ECO:0000313" key="2">
    <source>
        <dbReference type="EMBL" id="TFB46960.1"/>
    </source>
</evidence>
<dbReference type="Gene3D" id="1.10.260.40">
    <property type="entry name" value="lambda repressor-like DNA-binding domains"/>
    <property type="match status" value="1"/>
</dbReference>
<dbReference type="InterPro" id="IPR001387">
    <property type="entry name" value="Cro/C1-type_HTH"/>
</dbReference>
<evidence type="ECO:0000313" key="3">
    <source>
        <dbReference type="Proteomes" id="UP000297866"/>
    </source>
</evidence>
<accession>A0A4R8UAB1</accession>